<dbReference type="AlphaFoldDB" id="A0A1B0AH34"/>
<dbReference type="EnsemblMetazoa" id="GPAI045529-RA">
    <property type="protein sequence ID" value="GPAI045529-PA"/>
    <property type="gene ID" value="GPAI045529"/>
</dbReference>
<organism evidence="1 2">
    <name type="scientific">Glossina pallidipes</name>
    <name type="common">Tsetse fly</name>
    <dbReference type="NCBI Taxonomy" id="7398"/>
    <lineage>
        <taxon>Eukaryota</taxon>
        <taxon>Metazoa</taxon>
        <taxon>Ecdysozoa</taxon>
        <taxon>Arthropoda</taxon>
        <taxon>Hexapoda</taxon>
        <taxon>Insecta</taxon>
        <taxon>Pterygota</taxon>
        <taxon>Neoptera</taxon>
        <taxon>Endopterygota</taxon>
        <taxon>Diptera</taxon>
        <taxon>Brachycera</taxon>
        <taxon>Muscomorpha</taxon>
        <taxon>Hippoboscoidea</taxon>
        <taxon>Glossinidae</taxon>
        <taxon>Glossina</taxon>
    </lineage>
</organism>
<evidence type="ECO:0000313" key="1">
    <source>
        <dbReference type="EnsemblMetazoa" id="GPAI045529-PA"/>
    </source>
</evidence>
<proteinExistence type="predicted"/>
<dbReference type="VEuPathDB" id="VectorBase:GPAI045529"/>
<accession>A0A1B0AH34</accession>
<dbReference type="Proteomes" id="UP000092445">
    <property type="component" value="Unassembled WGS sequence"/>
</dbReference>
<reference evidence="2" key="1">
    <citation type="submission" date="2014-03" db="EMBL/GenBank/DDBJ databases">
        <authorList>
            <person name="Aksoy S."/>
            <person name="Warren W."/>
            <person name="Wilson R.K."/>
        </authorList>
    </citation>
    <scope>NUCLEOTIDE SEQUENCE [LARGE SCALE GENOMIC DNA]</scope>
    <source>
        <strain evidence="2">IAEA</strain>
    </source>
</reference>
<reference evidence="1" key="2">
    <citation type="submission" date="2020-05" db="UniProtKB">
        <authorList>
            <consortium name="EnsemblMetazoa"/>
        </authorList>
    </citation>
    <scope>IDENTIFICATION</scope>
    <source>
        <strain evidence="1">IAEA</strain>
    </source>
</reference>
<keyword evidence="2" id="KW-1185">Reference proteome</keyword>
<sequence length="245" mass="29110">MNVYNTFNGTLCREIHERVHEDMYKRNRFQFPTNAEIRDNKLRSRAEQHAANIVSLLGNFDHAIPQRIGQVNNISPISNEYRHVREGDIDEETNNPKMWLRMDFDSKTWLGPKLSTFSYVNRKLHVRAFVTSLRVTNSLLSNADTYDGHIRHHQHHHHNFSFQQLAEATTNAALKIFYTKSLKTSLSQKQIEMCLPARNVQQLCRIIDNWGQIRSKLTYHWKLHASTERHQKKYLRSRRFRLCNR</sequence>
<protein>
    <submittedName>
        <fullName evidence="1">Uncharacterized protein</fullName>
    </submittedName>
</protein>
<evidence type="ECO:0000313" key="2">
    <source>
        <dbReference type="Proteomes" id="UP000092445"/>
    </source>
</evidence>
<name>A0A1B0AH34_GLOPL</name>